<dbReference type="PANTHER" id="PTHR43179:SF7">
    <property type="entry name" value="RHAMNOSYLTRANSFERASE WBBL"/>
    <property type="match status" value="1"/>
</dbReference>
<reference evidence="2 3" key="1">
    <citation type="submission" date="2009-01" db="EMBL/GenBank/DDBJ databases">
        <authorList>
            <person name="Fulton L."/>
            <person name="Clifton S."/>
            <person name="Fulton B."/>
            <person name="Xu J."/>
            <person name="Minx P."/>
            <person name="Pepin K.H."/>
            <person name="Johnson M."/>
            <person name="Bhonagiri V."/>
            <person name="Nash W.E."/>
            <person name="Mardis E.R."/>
            <person name="Wilson R.K."/>
        </authorList>
    </citation>
    <scope>NUCLEOTIDE SEQUENCE [LARGE SCALE GENOMIC DNA]</scope>
    <source>
        <strain evidence="3">DSM 10507 / JCM 14656 / S5a33</strain>
    </source>
</reference>
<keyword evidence="3" id="KW-1185">Reference proteome</keyword>
<feature type="domain" description="Glycosyltransferase 2-like" evidence="1">
    <location>
        <begin position="556"/>
        <end position="681"/>
    </location>
</feature>
<evidence type="ECO:0000313" key="2">
    <source>
        <dbReference type="EMBL" id="EEG48563.1"/>
    </source>
</evidence>
<dbReference type="SUPFAM" id="SSF53448">
    <property type="entry name" value="Nucleotide-diphospho-sugar transferases"/>
    <property type="match status" value="2"/>
</dbReference>
<evidence type="ECO:0000313" key="3">
    <source>
        <dbReference type="Proteomes" id="UP000003100"/>
    </source>
</evidence>
<dbReference type="CDD" id="cd04184">
    <property type="entry name" value="GT2_RfbC_Mx_like"/>
    <property type="match status" value="1"/>
</dbReference>
<dbReference type="RefSeq" id="WP_005950002.1">
    <property type="nucleotide sequence ID" value="NZ_CP136423.1"/>
</dbReference>
<dbReference type="EMBL" id="ACBZ01000138">
    <property type="protein sequence ID" value="EEG48563.1"/>
    <property type="molecule type" value="Genomic_DNA"/>
</dbReference>
<evidence type="ECO:0000259" key="1">
    <source>
        <dbReference type="Pfam" id="PF00535"/>
    </source>
</evidence>
<dbReference type="PATRIC" id="fig|476272.21.peg.673"/>
<proteinExistence type="predicted"/>
<dbReference type="Proteomes" id="UP000003100">
    <property type="component" value="Unassembled WGS sequence"/>
</dbReference>
<dbReference type="InterPro" id="IPR029044">
    <property type="entry name" value="Nucleotide-diphossugar_trans"/>
</dbReference>
<sequence>MGNIIAVVDVEKYVRRGQGEYVIQGWRASEDSRPIEIQVRGDEVTPIAFRAISFPRPDVLEARPELAVSEADIGFQITISNVEVLLQRFERVTVRLRQGEDSKVLVQKERRQMAQEYRDAAIRYQIDVLKRDGEDILLQGWCIDTMRQDQMSLTDEKGRKIDCTANYRIVRSDVIQEEGLEPDYACGFVIEVPRKKVCCSKMVLKFWNDLTSKQEVIDMKEFDYKNSVRGRVLNVLKRENKVRNLQVLKSRGVGGFVDFVKEEIYTESEKYAYWWKKNQATAKELKEQTAHRFAYEPKISIVIPLFNTPEKYLKELIDSVVAQSYGNWELCLADGSTSPKTGAYIKKHYNSEGRIVYRKIEENLGISGNTNFAISMGTGEFIMFCDHDDVVAPNALYEMVKVINEKPKTDIVYTDEDLINSDGTVHSSPRFKPDFNFDFLRSINYICHIFLVRKSLIDRVGMLRKEFDGAQDYDFILRCCEQTEHIAHVPKVLYHWRAHDNSTAGNPESKQYAVDAGKRALEEHYRRMGYEAVVENTGIFIVYRTIMKVQGNPKVSVIILNKDHREDLEKCVVSIEEKTDYPNYEIIVVENNSELPETFAFYEELQRRYSNVKVVTWDGPFNYSAINNYGAEYATGDYYLMLNNDIEVISPGWMSEMLGYCQREDVGIVGAKLYYSDDTVQHAGVVVGVGGFAGHVLTRFRKGETGYFGRLVTIQDTSAVTAACLMIKKSIYQLIGGFDEEFVVALNDIDLCLKVRALGQLVVFNPYAELYHYESKSRGFEDTPEKKARFKKEIKRFREKWGEILSKGDPYYNPNLTLVRGDCSIRSGYEKFEIVEEIEKGIE</sequence>
<comment type="caution">
    <text evidence="2">The sequence shown here is derived from an EMBL/GenBank/DDBJ whole genome shotgun (WGS) entry which is preliminary data.</text>
</comment>
<dbReference type="InterPro" id="IPR001173">
    <property type="entry name" value="Glyco_trans_2-like"/>
</dbReference>
<dbReference type="Gene3D" id="3.90.550.10">
    <property type="entry name" value="Spore Coat Polysaccharide Biosynthesis Protein SpsA, Chain A"/>
    <property type="match status" value="2"/>
</dbReference>
<dbReference type="eggNOG" id="COG1216">
    <property type="taxonomic scope" value="Bacteria"/>
</dbReference>
<dbReference type="Pfam" id="PF00535">
    <property type="entry name" value="Glycos_transf_2"/>
    <property type="match status" value="2"/>
</dbReference>
<dbReference type="HOGENOM" id="CLU_005003_2_0_9"/>
<name>C0CNU3_BLAHS</name>
<dbReference type="AlphaFoldDB" id="C0CNU3"/>
<accession>C0CNU3</accession>
<dbReference type="eggNOG" id="COG1215">
    <property type="taxonomic scope" value="Bacteria"/>
</dbReference>
<dbReference type="GO" id="GO:0016757">
    <property type="term" value="F:glycosyltransferase activity"/>
    <property type="evidence" value="ECO:0007669"/>
    <property type="project" value="UniProtKB-KW"/>
</dbReference>
<dbReference type="CDD" id="cd04186">
    <property type="entry name" value="GT_2_like_c"/>
    <property type="match status" value="1"/>
</dbReference>
<gene>
    <name evidence="2" type="ORF">RUMHYD_02542</name>
</gene>
<protein>
    <recommendedName>
        <fullName evidence="1">Glycosyltransferase 2-like domain-containing protein</fullName>
    </recommendedName>
</protein>
<feature type="domain" description="Glycosyltransferase 2-like" evidence="1">
    <location>
        <begin position="300"/>
        <end position="459"/>
    </location>
</feature>
<organism evidence="2 3">
    <name type="scientific">Blautia hydrogenotrophica (strain DSM 10507 / JCM 14656 / S5a33)</name>
    <name type="common">Ruminococcus hydrogenotrophicus</name>
    <dbReference type="NCBI Taxonomy" id="476272"/>
    <lineage>
        <taxon>Bacteria</taxon>
        <taxon>Bacillati</taxon>
        <taxon>Bacillota</taxon>
        <taxon>Clostridia</taxon>
        <taxon>Lachnospirales</taxon>
        <taxon>Lachnospiraceae</taxon>
        <taxon>Blautia</taxon>
    </lineage>
</organism>
<dbReference type="PANTHER" id="PTHR43179">
    <property type="entry name" value="RHAMNOSYLTRANSFERASE WBBL"/>
    <property type="match status" value="1"/>
</dbReference>
<dbReference type="GeneID" id="86822855"/>
<reference evidence="2 3" key="2">
    <citation type="submission" date="2009-02" db="EMBL/GenBank/DDBJ databases">
        <title>Draft genome sequence of Blautia hydrogenotrophica DSM 10507 (Ruminococcus hydrogenotrophicus DSM 10507).</title>
        <authorList>
            <person name="Sudarsanam P."/>
            <person name="Ley R."/>
            <person name="Guruge J."/>
            <person name="Turnbaugh P.J."/>
            <person name="Mahowald M."/>
            <person name="Liep D."/>
            <person name="Gordon J."/>
        </authorList>
    </citation>
    <scope>NUCLEOTIDE SEQUENCE [LARGE SCALE GENOMIC DNA]</scope>
    <source>
        <strain evidence="3">DSM 10507 / JCM 14656 / S5a33</strain>
    </source>
</reference>